<proteinExistence type="predicted"/>
<dbReference type="PANTHER" id="PTHR14136:SF17">
    <property type="entry name" value="BTB_POZ DOMAIN-CONTAINING PROTEIN KCTD9"/>
    <property type="match status" value="1"/>
</dbReference>
<evidence type="ECO:0000313" key="2">
    <source>
        <dbReference type="Proteomes" id="UP000677913"/>
    </source>
</evidence>
<evidence type="ECO:0000313" key="1">
    <source>
        <dbReference type="EMBL" id="MBS2966803.1"/>
    </source>
</evidence>
<accession>A0A8J8BEW2</accession>
<dbReference type="RefSeq" id="WP_211472227.1">
    <property type="nucleotide sequence ID" value="NZ_JAGSXH010000198.1"/>
</dbReference>
<comment type="caution">
    <text evidence="1">The sequence shown here is derived from an EMBL/GenBank/DDBJ whole genome shotgun (WGS) entry which is preliminary data.</text>
</comment>
<reference evidence="1" key="1">
    <citation type="submission" date="2021-04" db="EMBL/GenBank/DDBJ databases">
        <title>Genome based classification of Actinospica acidithermotolerans sp. nov., an actinobacterium isolated from an Indonesian hot spring.</title>
        <authorList>
            <person name="Kusuma A.B."/>
            <person name="Putra K.E."/>
            <person name="Nafisah S."/>
            <person name="Loh J."/>
            <person name="Nouioui I."/>
            <person name="Goodfellow M."/>
        </authorList>
    </citation>
    <scope>NUCLEOTIDE SEQUENCE</scope>
    <source>
        <strain evidence="1">DSM 45618</strain>
    </source>
</reference>
<dbReference type="InterPro" id="IPR001646">
    <property type="entry name" value="5peptide_repeat"/>
</dbReference>
<keyword evidence="2" id="KW-1185">Reference proteome</keyword>
<sequence length="236" mass="25742">MDQLVIRRTSADLPVFDSDMELQSVSTLGTDTGPISDFEFGDTSVRTLDLENVTLLHGRICGVKAARANIEAVRMDSIEFTGCDFSSLNWQGGKLSRVRFETCKLLGSQFHGVTLENVVFVGCKLDYSTVRDVRATGPVLFVRCSLPEVEFTGCDLSGALFNDCNLQLTSFGSGTYRDCDLRGNDLSALTGSANLKNVIIERTQTTQLGEALAAELNASFGDDMDERQDPDQGAWL</sequence>
<dbReference type="InterPro" id="IPR051082">
    <property type="entry name" value="Pentapeptide-BTB/POZ_domain"/>
</dbReference>
<dbReference type="Pfam" id="PF13599">
    <property type="entry name" value="Pentapeptide_4"/>
    <property type="match status" value="1"/>
</dbReference>
<dbReference type="PANTHER" id="PTHR14136">
    <property type="entry name" value="BTB_POZ DOMAIN-CONTAINING PROTEIN KCTD9"/>
    <property type="match status" value="1"/>
</dbReference>
<dbReference type="Gene3D" id="2.160.20.80">
    <property type="entry name" value="E3 ubiquitin-protein ligase SopA"/>
    <property type="match status" value="1"/>
</dbReference>
<name>A0A8J8BEW2_9ACTN</name>
<dbReference type="AlphaFoldDB" id="A0A8J8BEW2"/>
<dbReference type="EMBL" id="JAGSXH010000198">
    <property type="protein sequence ID" value="MBS2966803.1"/>
    <property type="molecule type" value="Genomic_DNA"/>
</dbReference>
<dbReference type="Proteomes" id="UP000677913">
    <property type="component" value="Unassembled WGS sequence"/>
</dbReference>
<organism evidence="1 2">
    <name type="scientific">Actinocrinis puniceicyclus</name>
    <dbReference type="NCBI Taxonomy" id="977794"/>
    <lineage>
        <taxon>Bacteria</taxon>
        <taxon>Bacillati</taxon>
        <taxon>Actinomycetota</taxon>
        <taxon>Actinomycetes</taxon>
        <taxon>Catenulisporales</taxon>
        <taxon>Actinospicaceae</taxon>
        <taxon>Actinocrinis</taxon>
    </lineage>
</organism>
<protein>
    <submittedName>
        <fullName evidence="1">Pentapeptide repeat-containing protein</fullName>
    </submittedName>
</protein>
<dbReference type="SUPFAM" id="SSF141571">
    <property type="entry name" value="Pentapeptide repeat-like"/>
    <property type="match status" value="1"/>
</dbReference>
<gene>
    <name evidence="1" type="ORF">KGA66_27450</name>
</gene>